<dbReference type="GO" id="GO:0048731">
    <property type="term" value="P:system development"/>
    <property type="evidence" value="ECO:0007669"/>
    <property type="project" value="UniProtKB-ARBA"/>
</dbReference>
<keyword evidence="4" id="KW-0519">Myristate</keyword>
<evidence type="ECO:0000256" key="8">
    <source>
        <dbReference type="ARBA" id="ARBA00023288"/>
    </source>
</evidence>
<comment type="similarity">
    <text evidence="1 11">Belongs to the small GTPase superfamily. Arf family.</text>
</comment>
<dbReference type="PRINTS" id="PR00328">
    <property type="entry name" value="SAR1GTPBP"/>
</dbReference>
<evidence type="ECO:0000256" key="5">
    <source>
        <dbReference type="ARBA" id="ARBA00022741"/>
    </source>
</evidence>
<dbReference type="GO" id="GO:0005525">
    <property type="term" value="F:GTP binding"/>
    <property type="evidence" value="ECO:0007669"/>
    <property type="project" value="UniProtKB-KW"/>
</dbReference>
<dbReference type="GO" id="GO:0005737">
    <property type="term" value="C:cytoplasm"/>
    <property type="evidence" value="ECO:0007669"/>
    <property type="project" value="UniProtKB-ARBA"/>
</dbReference>
<dbReference type="InterPro" id="IPR041838">
    <property type="entry name" value="Arf6"/>
</dbReference>
<keyword evidence="5 9" id="KW-0547">Nucleotide-binding</keyword>
<dbReference type="Gene3D" id="3.40.50.300">
    <property type="entry name" value="P-loop containing nucleotide triphosphate hydrolases"/>
    <property type="match status" value="1"/>
</dbReference>
<dbReference type="InterPro" id="IPR005225">
    <property type="entry name" value="Small_GTP-bd"/>
</dbReference>
<dbReference type="OrthoDB" id="2011769at2759"/>
<sequence length="175" mass="20182">MGKLISTIFGNREMRILLLGLDAAGKTTILYKLKLGQSTTTLPTVGFNVETITYKNVKFHVWDVGGQEKIRLLWRHYYTGTHGVIFVVDCVDRDRINEAREEFHRIINDREMREAIILILANKQDLPGAMKPHEVQEMLGLTRIRDRNWYIQPTCATTGDGLYEGLTWLVSNYKL</sequence>
<dbReference type="EMBL" id="OU898283">
    <property type="protein sequence ID" value="CAH1285313.1"/>
    <property type="molecule type" value="Genomic_DNA"/>
</dbReference>
<dbReference type="Pfam" id="PF00025">
    <property type="entry name" value="Arf"/>
    <property type="match status" value="1"/>
</dbReference>
<dbReference type="FunFam" id="3.40.50.300:FF:000286">
    <property type="entry name" value="ADP-ribosylation factor 6"/>
    <property type="match status" value="1"/>
</dbReference>
<dbReference type="PROSITE" id="PS51419">
    <property type="entry name" value="RAB"/>
    <property type="match status" value="1"/>
</dbReference>
<evidence type="ECO:0000256" key="4">
    <source>
        <dbReference type="ARBA" id="ARBA00022707"/>
    </source>
</evidence>
<feature type="binding site" evidence="9">
    <location>
        <begin position="122"/>
        <end position="125"/>
    </location>
    <ligand>
        <name>GTP</name>
        <dbReference type="ChEBI" id="CHEBI:37565"/>
    </ligand>
</feature>
<reference evidence="12" key="1">
    <citation type="submission" date="2022-01" db="EMBL/GenBank/DDBJ databases">
        <authorList>
            <person name="King R."/>
        </authorList>
    </citation>
    <scope>NUCLEOTIDE SEQUENCE</scope>
</reference>
<feature type="binding site" evidence="10">
    <location>
        <position position="27"/>
    </location>
    <ligand>
        <name>Mg(2+)</name>
        <dbReference type="ChEBI" id="CHEBI:18420"/>
    </ligand>
</feature>
<keyword evidence="8" id="KW-0449">Lipoprotein</keyword>
<dbReference type="InterPro" id="IPR027417">
    <property type="entry name" value="P-loop_NTPase"/>
</dbReference>
<dbReference type="PROSITE" id="PS51417">
    <property type="entry name" value="ARF"/>
    <property type="match status" value="1"/>
</dbReference>
<gene>
    <name evidence="12" type="ORF">DIABBA_LOCUS12538</name>
</gene>
<keyword evidence="13" id="KW-1185">Reference proteome</keyword>
<keyword evidence="7 9" id="KW-0342">GTP-binding</keyword>
<evidence type="ECO:0000256" key="6">
    <source>
        <dbReference type="ARBA" id="ARBA00022927"/>
    </source>
</evidence>
<evidence type="ECO:0000256" key="10">
    <source>
        <dbReference type="PIRSR" id="PIRSR606689-2"/>
    </source>
</evidence>
<keyword evidence="10" id="KW-0479">Metal-binding</keyword>
<evidence type="ECO:0000256" key="9">
    <source>
        <dbReference type="PIRSR" id="PIRSR606689-1"/>
    </source>
</evidence>
<accession>A0A9P0E1G0</accession>
<evidence type="ECO:0000256" key="1">
    <source>
        <dbReference type="ARBA" id="ARBA00010290"/>
    </source>
</evidence>
<proteinExistence type="inferred from homology"/>
<organism evidence="12 13">
    <name type="scientific">Diabrotica balteata</name>
    <name type="common">Banded cucumber beetle</name>
    <dbReference type="NCBI Taxonomy" id="107213"/>
    <lineage>
        <taxon>Eukaryota</taxon>
        <taxon>Metazoa</taxon>
        <taxon>Ecdysozoa</taxon>
        <taxon>Arthropoda</taxon>
        <taxon>Hexapoda</taxon>
        <taxon>Insecta</taxon>
        <taxon>Pterygota</taxon>
        <taxon>Neoptera</taxon>
        <taxon>Endopterygota</taxon>
        <taxon>Coleoptera</taxon>
        <taxon>Polyphaga</taxon>
        <taxon>Cucujiformia</taxon>
        <taxon>Chrysomeloidea</taxon>
        <taxon>Chrysomelidae</taxon>
        <taxon>Galerucinae</taxon>
        <taxon>Diabroticina</taxon>
        <taxon>Diabroticites</taxon>
        <taxon>Diabrotica</taxon>
    </lineage>
</organism>
<dbReference type="PANTHER" id="PTHR11711">
    <property type="entry name" value="ADP RIBOSYLATION FACTOR-RELATED"/>
    <property type="match status" value="1"/>
</dbReference>
<protein>
    <recommendedName>
        <fullName evidence="2">ADP-ribosylation factor 6</fullName>
    </recommendedName>
</protein>
<dbReference type="GO" id="GO:0046872">
    <property type="term" value="F:metal ion binding"/>
    <property type="evidence" value="ECO:0007669"/>
    <property type="project" value="UniProtKB-KW"/>
</dbReference>
<dbReference type="SUPFAM" id="SSF52540">
    <property type="entry name" value="P-loop containing nucleoside triphosphate hydrolases"/>
    <property type="match status" value="1"/>
</dbReference>
<name>A0A9P0E1G0_DIABA</name>
<keyword evidence="10" id="KW-0460">Magnesium</keyword>
<dbReference type="GO" id="GO:0051649">
    <property type="term" value="P:establishment of localization in cell"/>
    <property type="evidence" value="ECO:0007669"/>
    <property type="project" value="UniProtKB-ARBA"/>
</dbReference>
<dbReference type="InterPro" id="IPR024156">
    <property type="entry name" value="Small_GTPase_ARF"/>
</dbReference>
<evidence type="ECO:0000256" key="7">
    <source>
        <dbReference type="ARBA" id="ARBA00023134"/>
    </source>
</evidence>
<evidence type="ECO:0000313" key="12">
    <source>
        <dbReference type="EMBL" id="CAH1285313.1"/>
    </source>
</evidence>
<dbReference type="GO" id="GO:0016192">
    <property type="term" value="P:vesicle-mediated transport"/>
    <property type="evidence" value="ECO:0007669"/>
    <property type="project" value="UniProtKB-ARBA"/>
</dbReference>
<dbReference type="GO" id="GO:0015031">
    <property type="term" value="P:protein transport"/>
    <property type="evidence" value="ECO:0007669"/>
    <property type="project" value="UniProtKB-KW"/>
</dbReference>
<evidence type="ECO:0000256" key="11">
    <source>
        <dbReference type="RuleBase" id="RU003925"/>
    </source>
</evidence>
<feature type="binding site" evidence="9">
    <location>
        <position position="66"/>
    </location>
    <ligand>
        <name>GTP</name>
        <dbReference type="ChEBI" id="CHEBI:37565"/>
    </ligand>
</feature>
<feature type="binding site" evidence="9">
    <location>
        <begin position="20"/>
        <end position="27"/>
    </location>
    <ligand>
        <name>GTP</name>
        <dbReference type="ChEBI" id="CHEBI:37565"/>
    </ligand>
</feature>
<keyword evidence="6" id="KW-0653">Protein transport</keyword>
<dbReference type="SMART" id="SM00178">
    <property type="entry name" value="SAR"/>
    <property type="match status" value="1"/>
</dbReference>
<dbReference type="GO" id="GO:0003924">
    <property type="term" value="F:GTPase activity"/>
    <property type="evidence" value="ECO:0007669"/>
    <property type="project" value="InterPro"/>
</dbReference>
<dbReference type="CDD" id="cd04149">
    <property type="entry name" value="Arf6"/>
    <property type="match status" value="1"/>
</dbReference>
<dbReference type="AlphaFoldDB" id="A0A9P0E1G0"/>
<dbReference type="SMART" id="SM00177">
    <property type="entry name" value="ARF"/>
    <property type="match status" value="1"/>
</dbReference>
<dbReference type="NCBIfam" id="TIGR00231">
    <property type="entry name" value="small_GTP"/>
    <property type="match status" value="1"/>
</dbReference>
<dbReference type="InterPro" id="IPR006689">
    <property type="entry name" value="Small_GTPase_ARF/SAR"/>
</dbReference>
<evidence type="ECO:0000256" key="2">
    <source>
        <dbReference type="ARBA" id="ARBA00017741"/>
    </source>
</evidence>
<keyword evidence="3" id="KW-0813">Transport</keyword>
<dbReference type="SMART" id="SM00175">
    <property type="entry name" value="RAB"/>
    <property type="match status" value="1"/>
</dbReference>
<evidence type="ECO:0000313" key="13">
    <source>
        <dbReference type="Proteomes" id="UP001153709"/>
    </source>
</evidence>
<evidence type="ECO:0000256" key="3">
    <source>
        <dbReference type="ARBA" id="ARBA00022448"/>
    </source>
</evidence>
<dbReference type="Proteomes" id="UP001153709">
    <property type="component" value="Chromosome 8"/>
</dbReference>
<feature type="binding site" evidence="10">
    <location>
        <position position="44"/>
    </location>
    <ligand>
        <name>Mg(2+)</name>
        <dbReference type="ChEBI" id="CHEBI:18420"/>
    </ligand>
</feature>